<dbReference type="Proteomes" id="UP001385951">
    <property type="component" value="Unassembled WGS sequence"/>
</dbReference>
<accession>A0AAW0FJR8</accession>
<comment type="caution">
    <text evidence="1">The sequence shown here is derived from an EMBL/GenBank/DDBJ whole genome shotgun (WGS) entry which is preliminary data.</text>
</comment>
<dbReference type="AlphaFoldDB" id="A0AAW0FJR8"/>
<reference evidence="1 2" key="1">
    <citation type="submission" date="2022-09" db="EMBL/GenBank/DDBJ databases">
        <authorList>
            <person name="Palmer J.M."/>
        </authorList>
    </citation>
    <scope>NUCLEOTIDE SEQUENCE [LARGE SCALE GENOMIC DNA]</scope>
    <source>
        <strain evidence="1 2">DSM 7382</strain>
    </source>
</reference>
<proteinExistence type="predicted"/>
<organism evidence="1 2">
    <name type="scientific">Cerrena zonata</name>
    <dbReference type="NCBI Taxonomy" id="2478898"/>
    <lineage>
        <taxon>Eukaryota</taxon>
        <taxon>Fungi</taxon>
        <taxon>Dikarya</taxon>
        <taxon>Basidiomycota</taxon>
        <taxon>Agaricomycotina</taxon>
        <taxon>Agaricomycetes</taxon>
        <taxon>Polyporales</taxon>
        <taxon>Cerrenaceae</taxon>
        <taxon>Cerrena</taxon>
    </lineage>
</organism>
<sequence>MSRTRWAIDGQDGTVLEVNGRKFGATDDGAPMLCSMVCRNMNRHVHIDYCRSEDASACSGADIQHIATRMVPNPERAKDFTSHALHWRRTGFKGKLKPSYRLVNEVTCDKFRSIFARGKNLVL</sequence>
<evidence type="ECO:0000313" key="2">
    <source>
        <dbReference type="Proteomes" id="UP001385951"/>
    </source>
</evidence>
<protein>
    <submittedName>
        <fullName evidence="1">Uncharacterized protein</fullName>
    </submittedName>
</protein>
<evidence type="ECO:0000313" key="1">
    <source>
        <dbReference type="EMBL" id="KAK7676900.1"/>
    </source>
</evidence>
<keyword evidence="2" id="KW-1185">Reference proteome</keyword>
<name>A0AAW0FJR8_9APHY</name>
<gene>
    <name evidence="1" type="ORF">QCA50_020156</name>
</gene>
<dbReference type="EMBL" id="JASBNA010000101">
    <property type="protein sequence ID" value="KAK7676900.1"/>
    <property type="molecule type" value="Genomic_DNA"/>
</dbReference>